<dbReference type="Proteomes" id="UP000284702">
    <property type="component" value="Unassembled WGS sequence"/>
</dbReference>
<dbReference type="VEuPathDB" id="FungiDB:H257_06052"/>
<dbReference type="VEuPathDB" id="FungiDB:H257_15801"/>
<evidence type="ECO:0000313" key="3">
    <source>
        <dbReference type="Proteomes" id="UP000284702"/>
    </source>
</evidence>
<feature type="compositionally biased region" description="Low complexity" evidence="1">
    <location>
        <begin position="231"/>
        <end position="245"/>
    </location>
</feature>
<feature type="compositionally biased region" description="Basic and acidic residues" evidence="1">
    <location>
        <begin position="206"/>
        <end position="226"/>
    </location>
</feature>
<proteinExistence type="predicted"/>
<keyword evidence="3" id="KW-1185">Reference proteome</keyword>
<dbReference type="AlphaFoldDB" id="A0A3R7WEY6"/>
<evidence type="ECO:0000313" key="2">
    <source>
        <dbReference type="EMBL" id="RQM23651.1"/>
    </source>
</evidence>
<feature type="region of interest" description="Disordered" evidence="1">
    <location>
        <begin position="206"/>
        <end position="245"/>
    </location>
</feature>
<accession>A0A3R7WEY6</accession>
<reference evidence="2" key="1">
    <citation type="submission" date="2018-07" db="EMBL/GenBank/DDBJ databases">
        <title>Annotation of Aphanomyces astaci genome assembly.</title>
        <authorList>
            <person name="Studholme D.J."/>
        </authorList>
    </citation>
    <scope>NUCLEOTIDE SEQUENCE [LARGE SCALE GENOMIC DNA]</scope>
    <source>
        <strain evidence="2">Pc</strain>
    </source>
</reference>
<gene>
    <name evidence="2" type="ORF">B5M09_005639</name>
</gene>
<dbReference type="InterPro" id="IPR016024">
    <property type="entry name" value="ARM-type_fold"/>
</dbReference>
<protein>
    <submittedName>
        <fullName evidence="2">Uncharacterized protein</fullName>
    </submittedName>
</protein>
<sequence length="574" mass="64369">MKSGRSCLEGSSRYNRPLHIPSLSCRKQNGSTPAAMGLSIYGGNGVPSTNQAIPVPLKQYSHYYEPVVVDMANMHKLVVTFPTSRREIRIGDTPQVDRYSAQWDGILKRQENVVGASFTSNASILKLRAGRHEREMFSLVVDSTTESILNAFERTCDETTMQKALDGFTNCIKIAVYFNMLPEFNKFLSALAAYVVEFAHGVLNGDKHSKSGKLRERTRRLAERQAAHRQTTTTTMPSSTSQSSSSFWDSLSYWWGDEYDDESDPDYPLVSAALREAVAKCGQGLLERDMWLKFCRKLGSGSIEALLAALLHRKTSSNENERDMAQENAMLALEWATNVILVNLHRFNTLWPLMHQHVAGVLADASKPLLVERAVVNVLRVCIRLFHDADSRPLLLETLVLLKTLDSPLWQVLAERVATGMQLLLKANLMYMHSLSVPTWEMLFGLLGQVGQYPAGWSATLEAIRQLHQDGGVPKELIGLWTGVCMRLINQRTGVEGDALKLLYAVANSEAAEGSWIDLMRILLSYLQDERPAVAKMAWDCLYRSLMVPGVKIASTVWKDCFEEIIYTLDDRSR</sequence>
<organism evidence="2 3">
    <name type="scientific">Aphanomyces astaci</name>
    <name type="common">Crayfish plague agent</name>
    <dbReference type="NCBI Taxonomy" id="112090"/>
    <lineage>
        <taxon>Eukaryota</taxon>
        <taxon>Sar</taxon>
        <taxon>Stramenopiles</taxon>
        <taxon>Oomycota</taxon>
        <taxon>Saprolegniomycetes</taxon>
        <taxon>Saprolegniales</taxon>
        <taxon>Verrucalvaceae</taxon>
        <taxon>Aphanomyces</taxon>
    </lineage>
</organism>
<name>A0A3R7WEY6_APHAT</name>
<comment type="caution">
    <text evidence="2">The sequence shown here is derived from an EMBL/GenBank/DDBJ whole genome shotgun (WGS) entry which is preliminary data.</text>
</comment>
<dbReference type="SUPFAM" id="SSF48371">
    <property type="entry name" value="ARM repeat"/>
    <property type="match status" value="1"/>
</dbReference>
<evidence type="ECO:0000256" key="1">
    <source>
        <dbReference type="SAM" id="MobiDB-lite"/>
    </source>
</evidence>
<dbReference type="EMBL" id="MZMZ02002903">
    <property type="protein sequence ID" value="RQM23651.1"/>
    <property type="molecule type" value="Genomic_DNA"/>
</dbReference>